<organism evidence="6 7">
    <name type="scientific">Linum tenue</name>
    <dbReference type="NCBI Taxonomy" id="586396"/>
    <lineage>
        <taxon>Eukaryota</taxon>
        <taxon>Viridiplantae</taxon>
        <taxon>Streptophyta</taxon>
        <taxon>Embryophyta</taxon>
        <taxon>Tracheophyta</taxon>
        <taxon>Spermatophyta</taxon>
        <taxon>Magnoliopsida</taxon>
        <taxon>eudicotyledons</taxon>
        <taxon>Gunneridae</taxon>
        <taxon>Pentapetalae</taxon>
        <taxon>rosids</taxon>
        <taxon>fabids</taxon>
        <taxon>Malpighiales</taxon>
        <taxon>Linaceae</taxon>
        <taxon>Linum</taxon>
    </lineage>
</organism>
<dbReference type="Proteomes" id="UP001154282">
    <property type="component" value="Unassembled WGS sequence"/>
</dbReference>
<dbReference type="InterPro" id="IPR030184">
    <property type="entry name" value="WAT1-related"/>
</dbReference>
<accession>A0AAV0NBP5</accession>
<gene>
    <name evidence="6" type="ORF">LITE_LOCUS32534</name>
</gene>
<dbReference type="GO" id="GO:0016020">
    <property type="term" value="C:membrane"/>
    <property type="evidence" value="ECO:0007669"/>
    <property type="project" value="InterPro"/>
</dbReference>
<feature type="transmembrane region" description="Helical" evidence="5">
    <location>
        <begin position="282"/>
        <end position="308"/>
    </location>
</feature>
<keyword evidence="2 5" id="KW-1133">Transmembrane helix</keyword>
<reference evidence="6" key="1">
    <citation type="submission" date="2022-08" db="EMBL/GenBank/DDBJ databases">
        <authorList>
            <person name="Gutierrez-Valencia J."/>
        </authorList>
    </citation>
    <scope>NUCLEOTIDE SEQUENCE</scope>
</reference>
<keyword evidence="7" id="KW-1185">Reference proteome</keyword>
<feature type="transmembrane region" description="Helical" evidence="5">
    <location>
        <begin position="223"/>
        <end position="243"/>
    </location>
</feature>
<feature type="transmembrane region" description="Helical" evidence="5">
    <location>
        <begin position="347"/>
        <end position="365"/>
    </location>
</feature>
<dbReference type="GO" id="GO:0022857">
    <property type="term" value="F:transmembrane transporter activity"/>
    <property type="evidence" value="ECO:0007669"/>
    <property type="project" value="InterPro"/>
</dbReference>
<evidence type="ECO:0000313" key="7">
    <source>
        <dbReference type="Proteomes" id="UP001154282"/>
    </source>
</evidence>
<feature type="transmembrane region" description="Helical" evidence="5">
    <location>
        <begin position="255"/>
        <end position="276"/>
    </location>
</feature>
<protein>
    <recommendedName>
        <fullName evidence="8">WAT1-related protein</fullName>
    </recommendedName>
</protein>
<evidence type="ECO:0000313" key="6">
    <source>
        <dbReference type="EMBL" id="CAI0455873.1"/>
    </source>
</evidence>
<evidence type="ECO:0000256" key="2">
    <source>
        <dbReference type="ARBA" id="ARBA00022989"/>
    </source>
</evidence>
<feature type="transmembrane region" description="Helical" evidence="5">
    <location>
        <begin position="76"/>
        <end position="94"/>
    </location>
</feature>
<feature type="transmembrane region" description="Helical" evidence="5">
    <location>
        <begin position="320"/>
        <end position="341"/>
    </location>
</feature>
<feature type="transmembrane region" description="Helical" evidence="5">
    <location>
        <begin position="178"/>
        <end position="196"/>
    </location>
</feature>
<keyword evidence="3 5" id="KW-0472">Membrane</keyword>
<evidence type="ECO:0000256" key="5">
    <source>
        <dbReference type="SAM" id="Phobius"/>
    </source>
</evidence>
<evidence type="ECO:0000256" key="1">
    <source>
        <dbReference type="ARBA" id="ARBA00022692"/>
    </source>
</evidence>
<dbReference type="EMBL" id="CAMGYJ010000008">
    <property type="protein sequence ID" value="CAI0455873.1"/>
    <property type="molecule type" value="Genomic_DNA"/>
</dbReference>
<feature type="region of interest" description="Disordered" evidence="4">
    <location>
        <begin position="375"/>
        <end position="398"/>
    </location>
</feature>
<name>A0AAV0NBP5_9ROSI</name>
<evidence type="ECO:0000256" key="4">
    <source>
        <dbReference type="SAM" id="MobiDB-lite"/>
    </source>
</evidence>
<sequence length="398" mass="43181">MRGSHHFQREVLTYSVMVGMQFSTVGINTLFKAATMEGMSPYVSVAYSYGIASLLLLLPTLFSHSSSPRAVDVPPLTIPILCRIGLLALAGHVYRMQKLVPADRLHGPLLQFPNPVVRHRQPLSSFHIHTCRLVWVKLNSPSPPFIKTHLWLLCNLFPLGKKRMETVVMGRRSSQAKILGTTVSIAGAFVITFYQGPPICITPSASSSRLGHSLVHSTAAQNWVLGGSLITLHYALGTLWTILMTQIMSDYPSELTVIFIYNTFVSIISAVVALFAEGTSSSAWIMSSNTTLASVICTGVFGSCLNNAAEAWVLPIKGPVFANMFLPFGMVIAVAMGVMLLGDTLHLGSLLGGTAISIGFYMFMWGKVKDQNDDGTAKTEQNADYHSSSSNADKVPLL</sequence>
<proteinExistence type="predicted"/>
<feature type="transmembrane region" description="Helical" evidence="5">
    <location>
        <begin position="43"/>
        <end position="64"/>
    </location>
</feature>
<evidence type="ECO:0008006" key="8">
    <source>
        <dbReference type="Google" id="ProtNLM"/>
    </source>
</evidence>
<comment type="caution">
    <text evidence="6">The sequence shown here is derived from an EMBL/GenBank/DDBJ whole genome shotgun (WGS) entry which is preliminary data.</text>
</comment>
<evidence type="ECO:0000256" key="3">
    <source>
        <dbReference type="ARBA" id="ARBA00023136"/>
    </source>
</evidence>
<dbReference type="AlphaFoldDB" id="A0AAV0NBP5"/>
<keyword evidence="1 5" id="KW-0812">Transmembrane</keyword>
<dbReference type="PANTHER" id="PTHR31218">
    <property type="entry name" value="WAT1-RELATED PROTEIN"/>
    <property type="match status" value="1"/>
</dbReference>